<evidence type="ECO:0000256" key="4">
    <source>
        <dbReference type="ARBA" id="ARBA00022618"/>
    </source>
</evidence>
<evidence type="ECO:0000313" key="10">
    <source>
        <dbReference type="EMBL" id="VEN39521.1"/>
    </source>
</evidence>
<evidence type="ECO:0000256" key="1">
    <source>
        <dbReference type="ARBA" id="ARBA00004629"/>
    </source>
</evidence>
<dbReference type="EMBL" id="CAACVG010005665">
    <property type="protein sequence ID" value="VEN39521.1"/>
    <property type="molecule type" value="Genomic_DNA"/>
</dbReference>
<evidence type="ECO:0000313" key="11">
    <source>
        <dbReference type="Proteomes" id="UP000410492"/>
    </source>
</evidence>
<comment type="function">
    <text evidence="9">Essential component of the mitotic checkpoint, which prevents cells from prematurely exiting mitosis. Required for the assembly of the dynein-dynactin and MAD1-MAD2 complexes onto kinetochores. Its function related to the spindle assembly machinery is proposed to depend on its association in the mitotic RZZ complex.</text>
</comment>
<name>A0A653BW75_CALMS</name>
<organism evidence="10 11">
    <name type="scientific">Callosobruchus maculatus</name>
    <name type="common">Southern cowpea weevil</name>
    <name type="synonym">Pulse bruchid</name>
    <dbReference type="NCBI Taxonomy" id="64391"/>
    <lineage>
        <taxon>Eukaryota</taxon>
        <taxon>Metazoa</taxon>
        <taxon>Ecdysozoa</taxon>
        <taxon>Arthropoda</taxon>
        <taxon>Hexapoda</taxon>
        <taxon>Insecta</taxon>
        <taxon>Pterygota</taxon>
        <taxon>Neoptera</taxon>
        <taxon>Endopterygota</taxon>
        <taxon>Coleoptera</taxon>
        <taxon>Polyphaga</taxon>
        <taxon>Cucujiformia</taxon>
        <taxon>Chrysomeloidea</taxon>
        <taxon>Chrysomelidae</taxon>
        <taxon>Bruchinae</taxon>
        <taxon>Bruchini</taxon>
        <taxon>Callosobruchus</taxon>
    </lineage>
</organism>
<keyword evidence="7 9" id="KW-0131">Cell cycle</keyword>
<evidence type="ECO:0000256" key="7">
    <source>
        <dbReference type="ARBA" id="ARBA00023306"/>
    </source>
</evidence>
<keyword evidence="4 9" id="KW-0132">Cell division</keyword>
<dbReference type="Pfam" id="PF09817">
    <property type="entry name" value="Zwilch"/>
    <property type="match status" value="1"/>
</dbReference>
<comment type="similarity">
    <text evidence="2 9">Belongs to the ZWILCH family.</text>
</comment>
<keyword evidence="6 9" id="KW-0995">Kinetochore</keyword>
<dbReference type="InterPro" id="IPR018630">
    <property type="entry name" value="Zwilch"/>
</dbReference>
<evidence type="ECO:0000256" key="2">
    <source>
        <dbReference type="ARBA" id="ARBA00009062"/>
    </source>
</evidence>
<comment type="subunit">
    <text evidence="9">Component of the RZZ complex.</text>
</comment>
<dbReference type="Gene3D" id="1.10.287.1880">
    <property type="match status" value="1"/>
</dbReference>
<keyword evidence="11" id="KW-1185">Reference proteome</keyword>
<dbReference type="GO" id="GO:1990423">
    <property type="term" value="C:RZZ complex"/>
    <property type="evidence" value="ECO:0007669"/>
    <property type="project" value="UniProtKB-UniRule"/>
</dbReference>
<evidence type="ECO:0000256" key="6">
    <source>
        <dbReference type="ARBA" id="ARBA00022838"/>
    </source>
</evidence>
<keyword evidence="5 9" id="KW-0498">Mitosis</keyword>
<proteinExistence type="inferred from homology"/>
<accession>A0A653BW75</accession>
<dbReference type="PANTHER" id="PTHR15995:SF1">
    <property type="entry name" value="PROTEIN ZWILCH HOMOLOG"/>
    <property type="match status" value="1"/>
</dbReference>
<evidence type="ECO:0000256" key="5">
    <source>
        <dbReference type="ARBA" id="ARBA00022776"/>
    </source>
</evidence>
<keyword evidence="3 9" id="KW-0158">Chromosome</keyword>
<comment type="subcellular location">
    <subcellularLocation>
        <location evidence="1 9">Chromosome</location>
        <location evidence="1 9">Centromere</location>
        <location evidence="1 9">Kinetochore</location>
    </subcellularLocation>
</comment>
<dbReference type="GO" id="GO:0051301">
    <property type="term" value="P:cell division"/>
    <property type="evidence" value="ECO:0007669"/>
    <property type="project" value="UniProtKB-UniRule"/>
</dbReference>
<dbReference type="PANTHER" id="PTHR15995">
    <property type="entry name" value="PROTEIN ZWILCH HOMOLOG"/>
    <property type="match status" value="1"/>
</dbReference>
<reference evidence="10 11" key="1">
    <citation type="submission" date="2019-01" db="EMBL/GenBank/DDBJ databases">
        <authorList>
            <person name="Sayadi A."/>
        </authorList>
    </citation>
    <scope>NUCLEOTIDE SEQUENCE [LARGE SCALE GENOMIC DNA]</scope>
</reference>
<keyword evidence="8 9" id="KW-0137">Centromere</keyword>
<evidence type="ECO:0000256" key="9">
    <source>
        <dbReference type="RuleBase" id="RU369076"/>
    </source>
</evidence>
<dbReference type="Gene3D" id="1.20.58.730">
    <property type="match status" value="1"/>
</dbReference>
<dbReference type="Proteomes" id="UP000410492">
    <property type="component" value="Unassembled WGS sequence"/>
</dbReference>
<protein>
    <recommendedName>
        <fullName evidence="9">Protein zwilch</fullName>
    </recommendedName>
</protein>
<sequence>MDTSTNGVCDEQEIKYELRSTTMLPPSYIKDIIQEELLLVYHYNKADDLVKFETNFINIKVQRSSSSAASDITGSPLKVDLKGDDSFSPCLKMKHYHSWTDLEAKYHPLPIETSREFIRNYLKERKKITEKPIVAICDGSNPLKTVIVGIHKTKEYLLTSTLNQLGFKHIDDFSLEKMEKCHYLNCRGRQSNIFYSITSKYTIYGTFLQNVKNITDCDQYGNVTIETKSSNQCGFNKYERSSEQKVLLQLLAGHPKSSVHFLWEQLLILQHYIDILSDPDKSQDPETCLCDGLLDLQDICCHIKELTTNVCKYEKQQEFELANIRNMTFMDQLWDILRQCNNLCMLRECLTFLFETLAESNLTIPITEKCSLAILVNGLLEGKLGVPVLRYPQALEFLFELGAEKLKNDYEAIIKNFCSLSNNSLFAEWNELHSQLYFQENFQKVRQTICAKSEVNVAKHATKLAFLSRIHIAVEMIYLLKNESGVAEDVLVDACKTICKSYTDSKLINDFTDLLAVPLCEISLSVSSVENCIKGALPTSWQVQMISKIKNIEYMTIFHLSKYQIFPFLDTDDEVESDTEKLYYIYTYIQNKHINQ</sequence>
<dbReference type="GO" id="GO:0034501">
    <property type="term" value="P:protein localization to kinetochore"/>
    <property type="evidence" value="ECO:0007669"/>
    <property type="project" value="UniProtKB-UniRule"/>
</dbReference>
<evidence type="ECO:0000256" key="3">
    <source>
        <dbReference type="ARBA" id="ARBA00022454"/>
    </source>
</evidence>
<dbReference type="GO" id="GO:0007094">
    <property type="term" value="P:mitotic spindle assembly checkpoint signaling"/>
    <property type="evidence" value="ECO:0007669"/>
    <property type="project" value="UniProtKB-UniRule"/>
</dbReference>
<dbReference type="OrthoDB" id="5556307at2759"/>
<evidence type="ECO:0000256" key="8">
    <source>
        <dbReference type="ARBA" id="ARBA00023328"/>
    </source>
</evidence>
<dbReference type="AlphaFoldDB" id="A0A653BW75"/>
<gene>
    <name evidence="10" type="ORF">CALMAC_LOCUS4028</name>
</gene>